<dbReference type="EMBL" id="JBJUIK010000011">
    <property type="protein sequence ID" value="KAL3513188.1"/>
    <property type="molecule type" value="Genomic_DNA"/>
</dbReference>
<comment type="caution">
    <text evidence="1">The sequence shown here is derived from an EMBL/GenBank/DDBJ whole genome shotgun (WGS) entry which is preliminary data.</text>
</comment>
<gene>
    <name evidence="1" type="ORF">ACH5RR_025905</name>
</gene>
<sequence length="114" mass="13367">MIDYSKLATVVHEVVRIAIQSDSINPVLNPRQLLALNIVDHYHKLMRRMGISTFDGRSYLDEKMKWLEKMQETLIVLGILEELKFGLVKSYLTRDATIWWKRILHVLAYARPVT</sequence>
<evidence type="ECO:0000313" key="1">
    <source>
        <dbReference type="EMBL" id="KAL3513188.1"/>
    </source>
</evidence>
<name>A0ABD2Z249_9GENT</name>
<organism evidence="1 2">
    <name type="scientific">Cinchona calisaya</name>
    <dbReference type="NCBI Taxonomy" id="153742"/>
    <lineage>
        <taxon>Eukaryota</taxon>
        <taxon>Viridiplantae</taxon>
        <taxon>Streptophyta</taxon>
        <taxon>Embryophyta</taxon>
        <taxon>Tracheophyta</taxon>
        <taxon>Spermatophyta</taxon>
        <taxon>Magnoliopsida</taxon>
        <taxon>eudicotyledons</taxon>
        <taxon>Gunneridae</taxon>
        <taxon>Pentapetalae</taxon>
        <taxon>asterids</taxon>
        <taxon>lamiids</taxon>
        <taxon>Gentianales</taxon>
        <taxon>Rubiaceae</taxon>
        <taxon>Cinchonoideae</taxon>
        <taxon>Cinchoneae</taxon>
        <taxon>Cinchona</taxon>
    </lineage>
</organism>
<evidence type="ECO:0000313" key="2">
    <source>
        <dbReference type="Proteomes" id="UP001630127"/>
    </source>
</evidence>
<dbReference type="AlphaFoldDB" id="A0ABD2Z249"/>
<reference evidence="1 2" key="1">
    <citation type="submission" date="2024-11" db="EMBL/GenBank/DDBJ databases">
        <title>A near-complete genome assembly of Cinchona calisaya.</title>
        <authorList>
            <person name="Lian D.C."/>
            <person name="Zhao X.W."/>
            <person name="Wei L."/>
        </authorList>
    </citation>
    <scope>NUCLEOTIDE SEQUENCE [LARGE SCALE GENOMIC DNA]</scope>
    <source>
        <tissue evidence="1">Nenye</tissue>
    </source>
</reference>
<protein>
    <submittedName>
        <fullName evidence="1">Uncharacterized protein</fullName>
    </submittedName>
</protein>
<accession>A0ABD2Z249</accession>
<dbReference type="Proteomes" id="UP001630127">
    <property type="component" value="Unassembled WGS sequence"/>
</dbReference>
<proteinExistence type="predicted"/>
<keyword evidence="2" id="KW-1185">Reference proteome</keyword>